<dbReference type="RefSeq" id="WP_010008220.1">
    <property type="nucleotide sequence ID" value="NZ_JAGYGP010000002.1"/>
</dbReference>
<accession>A0A4R5NAR3</accession>
<keyword evidence="2" id="KW-0472">Membrane</keyword>
<dbReference type="PANTHER" id="PTHR35841">
    <property type="entry name" value="PHOSPHONATES-BINDING PERIPLASMIC PROTEIN"/>
    <property type="match status" value="1"/>
</dbReference>
<protein>
    <submittedName>
        <fullName evidence="3">Uncharacterized protein</fullName>
    </submittedName>
</protein>
<feature type="region of interest" description="Disordered" evidence="1">
    <location>
        <begin position="326"/>
        <end position="348"/>
    </location>
</feature>
<dbReference type="Pfam" id="PF12974">
    <property type="entry name" value="Phosphonate-bd"/>
    <property type="match status" value="1"/>
</dbReference>
<sequence>MSKNAKTLAGIVIVIIVAIAAYFGFTHTGSKAASDKTIKDLKVYFVPSTQPDKIVTMTAPMKTLLKDELKKEGYDVKKVDIKVGTSYEAAGEALSSGTADIGFIPGGTYVMYQDGAKVLLTATRAALNKDSSDAAKWNDGKATELTNGQSSKYRSLFIAGPSAKGQALAKKVNAGEKLTWEDLNSAKWGLSSTTSSAGYIYPSLWLNKNYNKTVSNLKNTVTLDSYGSGMARLASGQIDVMPAYGDARVNFAKMWTTDYKQPKSIWEETNVIGVSQEIYNDTISVSKKSKVMTPEFEKALSKAFINLAKTKEGKKVIAVYSHEGYEPAKSSNYDGERAAQKLLKSSQK</sequence>
<dbReference type="PANTHER" id="PTHR35841:SF1">
    <property type="entry name" value="PHOSPHONATES-BINDING PERIPLASMIC PROTEIN"/>
    <property type="match status" value="1"/>
</dbReference>
<proteinExistence type="predicted"/>
<dbReference type="Gene3D" id="3.40.190.10">
    <property type="entry name" value="Periplasmic binding protein-like II"/>
    <property type="match status" value="2"/>
</dbReference>
<keyword evidence="2" id="KW-0812">Transmembrane</keyword>
<dbReference type="STRING" id="907931.GCA_000165675_00620"/>
<evidence type="ECO:0000256" key="2">
    <source>
        <dbReference type="SAM" id="Phobius"/>
    </source>
</evidence>
<organism evidence="3 4">
    <name type="scientific">Leuconostoc fallax</name>
    <dbReference type="NCBI Taxonomy" id="1251"/>
    <lineage>
        <taxon>Bacteria</taxon>
        <taxon>Bacillati</taxon>
        <taxon>Bacillota</taxon>
        <taxon>Bacilli</taxon>
        <taxon>Lactobacillales</taxon>
        <taxon>Lactobacillaceae</taxon>
        <taxon>Leuconostoc</taxon>
    </lineage>
</organism>
<dbReference type="Proteomes" id="UP000295681">
    <property type="component" value="Unassembled WGS sequence"/>
</dbReference>
<feature type="transmembrane region" description="Helical" evidence="2">
    <location>
        <begin position="7"/>
        <end position="25"/>
    </location>
</feature>
<keyword evidence="4" id="KW-1185">Reference proteome</keyword>
<gene>
    <name evidence="3" type="ORF">C5L23_000770</name>
</gene>
<evidence type="ECO:0000313" key="4">
    <source>
        <dbReference type="Proteomes" id="UP000295681"/>
    </source>
</evidence>
<dbReference type="SUPFAM" id="SSF53850">
    <property type="entry name" value="Periplasmic binding protein-like II"/>
    <property type="match status" value="1"/>
</dbReference>
<dbReference type="AlphaFoldDB" id="A0A4R5NAR3"/>
<evidence type="ECO:0000313" key="3">
    <source>
        <dbReference type="EMBL" id="TDG68851.1"/>
    </source>
</evidence>
<evidence type="ECO:0000256" key="1">
    <source>
        <dbReference type="SAM" id="MobiDB-lite"/>
    </source>
</evidence>
<name>A0A4R5NAR3_9LACO</name>
<comment type="caution">
    <text evidence="3">The sequence shown here is derived from an EMBL/GenBank/DDBJ whole genome shotgun (WGS) entry which is preliminary data.</text>
</comment>
<reference evidence="3 4" key="1">
    <citation type="journal article" date="2019" name="Appl. Microbiol. Biotechnol.">
        <title>Uncovering carbohydrate metabolism through a genotype-phenotype association study of 56 lactic acid bacteria genomes.</title>
        <authorList>
            <person name="Buron-Moles G."/>
            <person name="Chailyan A."/>
            <person name="Dolejs I."/>
            <person name="Forster J."/>
            <person name="Miks M.H."/>
        </authorList>
    </citation>
    <scope>NUCLEOTIDE SEQUENCE [LARGE SCALE GENOMIC DNA]</scope>
    <source>
        <strain evidence="3 4">ATCC 700006</strain>
    </source>
</reference>
<dbReference type="EMBL" id="PUFI01000009">
    <property type="protein sequence ID" value="TDG68851.1"/>
    <property type="molecule type" value="Genomic_DNA"/>
</dbReference>
<keyword evidence="2" id="KW-1133">Transmembrane helix</keyword>